<accession>A0A853I772</accession>
<dbReference type="InterPro" id="IPR013328">
    <property type="entry name" value="6PGD_dom2"/>
</dbReference>
<evidence type="ECO:0000259" key="3">
    <source>
        <dbReference type="Pfam" id="PF02737"/>
    </source>
</evidence>
<dbReference type="SUPFAM" id="SSF48179">
    <property type="entry name" value="6-phosphogluconate dehydrogenase C-terminal domain-like"/>
    <property type="match status" value="1"/>
</dbReference>
<proteinExistence type="predicted"/>
<organism evidence="4 5">
    <name type="scientific">Spartinivicinus marinus</name>
    <dbReference type="NCBI Taxonomy" id="2994442"/>
    <lineage>
        <taxon>Bacteria</taxon>
        <taxon>Pseudomonadati</taxon>
        <taxon>Pseudomonadota</taxon>
        <taxon>Gammaproteobacteria</taxon>
        <taxon>Oceanospirillales</taxon>
        <taxon>Zooshikellaceae</taxon>
        <taxon>Spartinivicinus</taxon>
    </lineage>
</organism>
<dbReference type="Pfam" id="PF00725">
    <property type="entry name" value="3HCDH"/>
    <property type="match status" value="1"/>
</dbReference>
<comment type="caution">
    <text evidence="4">The sequence shown here is derived from an EMBL/GenBank/DDBJ whole genome shotgun (WGS) entry which is preliminary data.</text>
</comment>
<dbReference type="PANTHER" id="PTHR48075:SF5">
    <property type="entry name" value="3-HYDROXYBUTYRYL-COA DEHYDROGENASE"/>
    <property type="match status" value="1"/>
</dbReference>
<feature type="domain" description="3-hydroxyacyl-CoA dehydrogenase C-terminal" evidence="2">
    <location>
        <begin position="196"/>
        <end position="279"/>
    </location>
</feature>
<protein>
    <submittedName>
        <fullName evidence="4">L-carnitine dehydrogenase</fullName>
    </submittedName>
</protein>
<dbReference type="EMBL" id="JACCKB010000003">
    <property type="protein sequence ID" value="NYZ65045.1"/>
    <property type="molecule type" value="Genomic_DNA"/>
</dbReference>
<gene>
    <name evidence="4" type="ORF">H0A36_03425</name>
</gene>
<feature type="domain" description="3-hydroxyacyl-CoA dehydrogenase NAD binding" evidence="3">
    <location>
        <begin position="17"/>
        <end position="192"/>
    </location>
</feature>
<dbReference type="GO" id="GO:0006631">
    <property type="term" value="P:fatty acid metabolic process"/>
    <property type="evidence" value="ECO:0007669"/>
    <property type="project" value="InterPro"/>
</dbReference>
<dbReference type="InterPro" id="IPR006108">
    <property type="entry name" value="3HC_DH_C"/>
</dbReference>
<name>A0A853I772_9GAMM</name>
<dbReference type="RefSeq" id="WP_180567188.1">
    <property type="nucleotide sequence ID" value="NZ_JAPJZK010000001.1"/>
</dbReference>
<dbReference type="AlphaFoldDB" id="A0A853I772"/>
<evidence type="ECO:0000259" key="2">
    <source>
        <dbReference type="Pfam" id="PF00725"/>
    </source>
</evidence>
<evidence type="ECO:0000313" key="4">
    <source>
        <dbReference type="EMBL" id="NYZ65045.1"/>
    </source>
</evidence>
<keyword evidence="5" id="KW-1185">Reference proteome</keyword>
<dbReference type="GO" id="GO:0016616">
    <property type="term" value="F:oxidoreductase activity, acting on the CH-OH group of donors, NAD or NADP as acceptor"/>
    <property type="evidence" value="ECO:0007669"/>
    <property type="project" value="InterPro"/>
</dbReference>
<dbReference type="Gene3D" id="3.40.50.720">
    <property type="entry name" value="NAD(P)-binding Rossmann-like Domain"/>
    <property type="match status" value="1"/>
</dbReference>
<dbReference type="SUPFAM" id="SSF51735">
    <property type="entry name" value="NAD(P)-binding Rossmann-fold domains"/>
    <property type="match status" value="1"/>
</dbReference>
<dbReference type="InterPro" id="IPR008927">
    <property type="entry name" value="6-PGluconate_DH-like_C_sf"/>
</dbReference>
<evidence type="ECO:0000313" key="5">
    <source>
        <dbReference type="Proteomes" id="UP000569732"/>
    </source>
</evidence>
<keyword evidence="1" id="KW-0560">Oxidoreductase</keyword>
<evidence type="ECO:0000256" key="1">
    <source>
        <dbReference type="ARBA" id="ARBA00023002"/>
    </source>
</evidence>
<dbReference type="Proteomes" id="UP000569732">
    <property type="component" value="Unassembled WGS sequence"/>
</dbReference>
<dbReference type="InterPro" id="IPR006176">
    <property type="entry name" value="3-OHacyl-CoA_DH_NAD-bd"/>
</dbReference>
<sequence>MEQPIVSRLEPTQVSRAGVIGTGTIGGAWALHFLRMGMDVVAYDPGPDAQQNLLNMVEAIWPTMKELGLREGASPQRLSFANSMEALTQCVQVIQESTPENLTAKRKLFAELDSITPADVVIISSTSGFAMTDMQVDCLHHPERFVVGHPFNPPYLIPFCEVVGGKQTSPEAVDWTAAFYESIEKQVAKMDKELPGFIGNRLQEALWREALHMVANNECSVEDIDKSIAYGMGLRWAIMGHCLTYHLGGGQGGMAHLLDHFAPALKEPWTRLEAPELTPELRDAMVQGCLNQTEGRSINELVKERDDCLIRIINTLKEYKASHGIQR</sequence>
<dbReference type="Gene3D" id="1.10.1040.10">
    <property type="entry name" value="N-(1-d-carboxylethyl)-l-norvaline Dehydrogenase, domain 2"/>
    <property type="match status" value="1"/>
</dbReference>
<dbReference type="Pfam" id="PF02737">
    <property type="entry name" value="3HCDH_N"/>
    <property type="match status" value="1"/>
</dbReference>
<reference evidence="4 5" key="1">
    <citation type="submission" date="2020-07" db="EMBL/GenBank/DDBJ databases">
        <title>Endozoicomonas sp. nov., isolated from sediment.</title>
        <authorList>
            <person name="Gu T."/>
        </authorList>
    </citation>
    <scope>NUCLEOTIDE SEQUENCE [LARGE SCALE GENOMIC DNA]</scope>
    <source>
        <strain evidence="4 5">SM1973</strain>
    </source>
</reference>
<dbReference type="GO" id="GO:0070403">
    <property type="term" value="F:NAD+ binding"/>
    <property type="evidence" value="ECO:0007669"/>
    <property type="project" value="InterPro"/>
</dbReference>
<dbReference type="PANTHER" id="PTHR48075">
    <property type="entry name" value="3-HYDROXYACYL-COA DEHYDROGENASE FAMILY PROTEIN"/>
    <property type="match status" value="1"/>
</dbReference>
<dbReference type="InterPro" id="IPR036291">
    <property type="entry name" value="NAD(P)-bd_dom_sf"/>
</dbReference>